<organism evidence="3 4">
    <name type="scientific">Symbiodinium natans</name>
    <dbReference type="NCBI Taxonomy" id="878477"/>
    <lineage>
        <taxon>Eukaryota</taxon>
        <taxon>Sar</taxon>
        <taxon>Alveolata</taxon>
        <taxon>Dinophyceae</taxon>
        <taxon>Suessiales</taxon>
        <taxon>Symbiodiniaceae</taxon>
        <taxon>Symbiodinium</taxon>
    </lineage>
</organism>
<protein>
    <submittedName>
        <fullName evidence="3">ANK1 protein</fullName>
    </submittedName>
</protein>
<dbReference type="InterPro" id="IPR025197">
    <property type="entry name" value="DUF4116"/>
</dbReference>
<evidence type="ECO:0000313" key="3">
    <source>
        <dbReference type="EMBL" id="CAE7411355.1"/>
    </source>
</evidence>
<sequence>MGCGASNPEQVAKATGGAVQKSPEASEASASASEEARRRLLEEIRKGRAYAYGALLHAPPELRGDQEVVAAAVKESGFALEFASEALRGNREVVLAAVEQDGRALRYASVALRGDRDFLLVAVEQNADALEFASKALRGDREVVLAAVKVDGTAFRFASEELRTDQTFLLEAVEATRAWWLVELAAEALRADESFVEECKAAAGTGLVFTFYDSYTCSEYMRTLFPTAGASVPGGAAYDRVMEELQRGASYGRCCGTATVWFDEEPVFGHDADDGRWSHPCADCGRDMVPVPPREGRDAKWRSTVDSRSASLEPEEGKPYPCWCCHWLREVRKHHEAGEVICVAVSNIFDSDWVDKFGAGSSELADADAERCGLPKEVFKHGKPASWGEGTICIAGETYQRRAPVHPRTGKPLGVGCRWERQALDGMDFPVYAFFMP</sequence>
<evidence type="ECO:0000313" key="4">
    <source>
        <dbReference type="Proteomes" id="UP000604046"/>
    </source>
</evidence>
<reference evidence="3" key="1">
    <citation type="submission" date="2021-02" db="EMBL/GenBank/DDBJ databases">
        <authorList>
            <person name="Dougan E. K."/>
            <person name="Rhodes N."/>
            <person name="Thang M."/>
            <person name="Chan C."/>
        </authorList>
    </citation>
    <scope>NUCLEOTIDE SEQUENCE</scope>
</reference>
<accession>A0A812QYQ3</accession>
<comment type="caution">
    <text evidence="3">The sequence shown here is derived from an EMBL/GenBank/DDBJ whole genome shotgun (WGS) entry which is preliminary data.</text>
</comment>
<evidence type="ECO:0000256" key="1">
    <source>
        <dbReference type="SAM" id="MobiDB-lite"/>
    </source>
</evidence>
<gene>
    <name evidence="3" type="primary">ANK1</name>
    <name evidence="3" type="ORF">SNAT2548_LOCUS22374</name>
</gene>
<dbReference type="Pfam" id="PF13475">
    <property type="entry name" value="DUF4116"/>
    <property type="match status" value="3"/>
</dbReference>
<keyword evidence="4" id="KW-1185">Reference proteome</keyword>
<feature type="region of interest" description="Disordered" evidence="1">
    <location>
        <begin position="293"/>
        <end position="317"/>
    </location>
</feature>
<dbReference type="EMBL" id="CAJNDS010002286">
    <property type="protein sequence ID" value="CAE7411355.1"/>
    <property type="molecule type" value="Genomic_DNA"/>
</dbReference>
<name>A0A812QYQ3_9DINO</name>
<feature type="domain" description="DUF4116" evidence="2">
    <location>
        <begin position="140"/>
        <end position="174"/>
    </location>
</feature>
<feature type="compositionally biased region" description="Basic and acidic residues" evidence="1">
    <location>
        <begin position="294"/>
        <end position="305"/>
    </location>
</feature>
<evidence type="ECO:0000259" key="2">
    <source>
        <dbReference type="Pfam" id="PF13475"/>
    </source>
</evidence>
<feature type="region of interest" description="Disordered" evidence="1">
    <location>
        <begin position="1"/>
        <end position="34"/>
    </location>
</feature>
<dbReference type="Proteomes" id="UP000604046">
    <property type="component" value="Unassembled WGS sequence"/>
</dbReference>
<feature type="domain" description="DUF4116" evidence="2">
    <location>
        <begin position="90"/>
        <end position="138"/>
    </location>
</feature>
<dbReference type="AlphaFoldDB" id="A0A812QYQ3"/>
<feature type="domain" description="DUF4116" evidence="2">
    <location>
        <begin position="54"/>
        <end position="88"/>
    </location>
</feature>
<proteinExistence type="predicted"/>